<accession>A0A316FF12</accession>
<protein>
    <submittedName>
        <fullName evidence="1">Uncharacterized protein</fullName>
    </submittedName>
</protein>
<dbReference type="RefSeq" id="WP_109593597.1">
    <property type="nucleotide sequence ID" value="NZ_BONA01000045.1"/>
</dbReference>
<evidence type="ECO:0000313" key="2">
    <source>
        <dbReference type="Proteomes" id="UP000245697"/>
    </source>
</evidence>
<dbReference type="Proteomes" id="UP000245697">
    <property type="component" value="Unassembled WGS sequence"/>
</dbReference>
<dbReference type="AlphaFoldDB" id="A0A316FF12"/>
<comment type="caution">
    <text evidence="1">The sequence shown here is derived from an EMBL/GenBank/DDBJ whole genome shotgun (WGS) entry which is preliminary data.</text>
</comment>
<proteinExistence type="predicted"/>
<gene>
    <name evidence="1" type="ORF">BC793_10788</name>
</gene>
<evidence type="ECO:0000313" key="1">
    <source>
        <dbReference type="EMBL" id="PWK47478.1"/>
    </source>
</evidence>
<dbReference type="OrthoDB" id="3360338at2"/>
<name>A0A316FF12_9ACTN</name>
<reference evidence="1 2" key="1">
    <citation type="submission" date="2018-05" db="EMBL/GenBank/DDBJ databases">
        <title>Genomic Encyclopedia of Archaeal and Bacterial Type Strains, Phase II (KMG-II): from individual species to whole genera.</title>
        <authorList>
            <person name="Goeker M."/>
        </authorList>
    </citation>
    <scope>NUCLEOTIDE SEQUENCE [LARGE SCALE GENOMIC DNA]</scope>
    <source>
        <strain evidence="1 2">DSM 45184</strain>
    </source>
</reference>
<keyword evidence="2" id="KW-1185">Reference proteome</keyword>
<dbReference type="EMBL" id="QGGR01000007">
    <property type="protein sequence ID" value="PWK47478.1"/>
    <property type="molecule type" value="Genomic_DNA"/>
</dbReference>
<sequence length="228" mass="24536">MRWFRFGAGRRQAERDPGRQQEIYRELRQRFGGHVPGRFADQAAEATRLLDGDDGIVVAAHLLREFADAAFAATAGQGFQADRRNYRWTWQGAGPRLRSPLAGGPGFSLHPYVHVAAAAAVVAGRAGQLVKVTAAEPVLTHVLEILDLITAGWEYGGVAPDADAANLASALIAAARELRAAMPDAPPLPSGIRDQMRRNNTVDVWDPAANRIVGGFNPGRAMREALLA</sequence>
<organism evidence="1 2">
    <name type="scientific">Actinoplanes xinjiangensis</name>
    <dbReference type="NCBI Taxonomy" id="512350"/>
    <lineage>
        <taxon>Bacteria</taxon>
        <taxon>Bacillati</taxon>
        <taxon>Actinomycetota</taxon>
        <taxon>Actinomycetes</taxon>
        <taxon>Micromonosporales</taxon>
        <taxon>Micromonosporaceae</taxon>
        <taxon>Actinoplanes</taxon>
    </lineage>
</organism>